<accession>A0A938BM71</accession>
<reference evidence="1" key="1">
    <citation type="submission" date="2019-03" db="EMBL/GenBank/DDBJ databases">
        <title>Lake Tanganyika Metagenome-Assembled Genomes (MAGs).</title>
        <authorList>
            <person name="Tran P."/>
        </authorList>
    </citation>
    <scope>NUCLEOTIDE SEQUENCE</scope>
    <source>
        <strain evidence="1">M_DeepCast_400m_m2_100</strain>
    </source>
</reference>
<sequence length="467" mass="52578">MTETNPYCQALGIQVPRLETAMHRPDASHFSLFIVALLERGGPLSLVEAARRFEEAGIAPAETALASLKKCRPGRPPIYRDGDLYALDPHDDETDLWAFRLGLRPPKVPHLQVVRPEPAPLPSPESPLAPAQLDEAWRDGIPWWSAQRIAICILDAHGGIMEERAVLAFLQARETRRQLTADSARYWRSGAIRVQEDGRWALDRRHPAVASARQAVSDRIAMLRRWAALRPDPAVIRAYQERAERQHAEHAARLAAMRRVLVHAFPAAKPEAVVLLDVARREITTLLGEEIAQARTLLADYDFIFAVGVRPLLQRLGFDPEARRLGELGPGQKTLRLNRQGRTLKITLDLLIRGSCGISRPLGDSAVLRGYLRNGDTTRLRRRLEADAKSLFALYQYGRLHGAVRLRWGFVGEWIPAPWVHRDEQNLYGLMKEAHERGISLEIVHGSAPGWGDPWARARRVRVGREE</sequence>
<dbReference type="AlphaFoldDB" id="A0A938BM71"/>
<dbReference type="Proteomes" id="UP000748308">
    <property type="component" value="Unassembled WGS sequence"/>
</dbReference>
<comment type="caution">
    <text evidence="1">The sequence shown here is derived from an EMBL/GenBank/DDBJ whole genome shotgun (WGS) entry which is preliminary data.</text>
</comment>
<feature type="non-terminal residue" evidence="1">
    <location>
        <position position="467"/>
    </location>
</feature>
<organism evidence="1 2">
    <name type="scientific">Eiseniibacteriota bacterium</name>
    <dbReference type="NCBI Taxonomy" id="2212470"/>
    <lineage>
        <taxon>Bacteria</taxon>
        <taxon>Candidatus Eiseniibacteriota</taxon>
    </lineage>
</organism>
<dbReference type="EMBL" id="VGIY01000176">
    <property type="protein sequence ID" value="MBM3317729.1"/>
    <property type="molecule type" value="Genomic_DNA"/>
</dbReference>
<evidence type="ECO:0000313" key="1">
    <source>
        <dbReference type="EMBL" id="MBM3317729.1"/>
    </source>
</evidence>
<evidence type="ECO:0000313" key="2">
    <source>
        <dbReference type="Proteomes" id="UP000748308"/>
    </source>
</evidence>
<name>A0A938BM71_UNCEI</name>
<protein>
    <submittedName>
        <fullName evidence="1">Uncharacterized protein</fullName>
    </submittedName>
</protein>
<proteinExistence type="predicted"/>
<gene>
    <name evidence="1" type="ORF">FJY75_07735</name>
</gene>